<evidence type="ECO:0000313" key="1">
    <source>
        <dbReference type="EMBL" id="ELP91341.1"/>
    </source>
</evidence>
<gene>
    <name evidence="1" type="ORF">EIN_153780</name>
</gene>
<protein>
    <recommendedName>
        <fullName evidence="3">RING-type domain-containing protein</fullName>
    </recommendedName>
</protein>
<sequence length="412" mass="47331">MQIEKYTLPSKIGVKELPKNWKSISSKVINRIRSCTLAPILDLVEVDDEDDCCCICYSKLKDYPLNEFNTCCCGKQYFCTLCLLNHPDFDITTFSLKCHTCKKLIKNSYNYIPPKPKEEIKKSKKKALRKEIKVSEDLLPTVNVKDLVKAYEPNNPYSPFTNSHKDKFDLDKPTYTLPMATPQTSNYTNAQQKKYISPLQQQIQSHTVNVSPKYLPPNTQFQPQAQQPSEIYQPQMTMNASLSVPHIPVFQPKRQNTPMRPLPHQPYPQFKNPPINPIGQNPFGYFDTILSSTGPTQNTQCQNLQRVNPPFYPATNCYSPQAKAPQVLNPPTQQRQSCPPPSILQSKREMMQRIEFEKGINPEILEAYNRFEIEIPIYIPVNCINEIDTTLLSNKETAQVLLDSVTDNYFRN</sequence>
<evidence type="ECO:0000313" key="2">
    <source>
        <dbReference type="Proteomes" id="UP000014680"/>
    </source>
</evidence>
<dbReference type="AlphaFoldDB" id="A0A0A1UEU4"/>
<proteinExistence type="predicted"/>
<dbReference type="KEGG" id="eiv:EIN_153780"/>
<evidence type="ECO:0008006" key="3">
    <source>
        <dbReference type="Google" id="ProtNLM"/>
    </source>
</evidence>
<dbReference type="GeneID" id="14890232"/>
<dbReference type="OrthoDB" id="29420at2759"/>
<dbReference type="OMA" id="INRIRSC"/>
<name>A0A0A1UEU4_ENTIV</name>
<dbReference type="EMBL" id="KB206474">
    <property type="protein sequence ID" value="ELP91341.1"/>
    <property type="molecule type" value="Genomic_DNA"/>
</dbReference>
<dbReference type="VEuPathDB" id="AmoebaDB:EIN_153780"/>
<reference evidence="1 2" key="1">
    <citation type="submission" date="2012-10" db="EMBL/GenBank/DDBJ databases">
        <authorList>
            <person name="Zafar N."/>
            <person name="Inman J."/>
            <person name="Hall N."/>
            <person name="Lorenzi H."/>
            <person name="Caler E."/>
        </authorList>
    </citation>
    <scope>NUCLEOTIDE SEQUENCE [LARGE SCALE GENOMIC DNA]</scope>
    <source>
        <strain evidence="1 2">IP1</strain>
    </source>
</reference>
<keyword evidence="2" id="KW-1185">Reference proteome</keyword>
<dbReference type="RefSeq" id="XP_004258112.1">
    <property type="nucleotide sequence ID" value="XM_004258064.1"/>
</dbReference>
<dbReference type="Proteomes" id="UP000014680">
    <property type="component" value="Unassembled WGS sequence"/>
</dbReference>
<accession>A0A0A1UEU4</accession>
<organism evidence="1 2">
    <name type="scientific">Entamoeba invadens IP1</name>
    <dbReference type="NCBI Taxonomy" id="370355"/>
    <lineage>
        <taxon>Eukaryota</taxon>
        <taxon>Amoebozoa</taxon>
        <taxon>Evosea</taxon>
        <taxon>Archamoebae</taxon>
        <taxon>Mastigamoebida</taxon>
        <taxon>Entamoebidae</taxon>
        <taxon>Entamoeba</taxon>
    </lineage>
</organism>